<gene>
    <name evidence="1" type="ORF">FB45DRAFT_1064457</name>
</gene>
<protein>
    <recommendedName>
        <fullName evidence="3">F-box domain-containing protein</fullName>
    </recommendedName>
</protein>
<sequence length="395" mass="43658">MLAMASEPDLLRDLDSEQQHADNTTSDIITRLPLEISSDIFVQCLPHPVSLRASQPPTLFLSLCRGWRAVAVATPTLWTVISDGDTSPHVLPDILDRWLPRSGNLPLSLSIHRGAAEEKISSHAGRVQTLINAHAHRVRSLDLVLGSTPSGWSVPGFCALTQLTVRGRLDSGCNVFEGLALMSAAPNLEQCTLTRLFQYNIHPPVQDIHVTTLSSLRHLNLGRPPAGTQGASFTTARVLSYFTLPALQTLAISFFDITIADLRAFLLRSTPPLRSLHMEVLSDGQELAECLRLLTPALEELNIGSLAYGEADAFVPFLETFPLEFKDFTLQCQTLNSWHYELVLEALILRRGCLRSFRLEAAVAERPSEEIAEGMRQLAEEGMKIHVGTRELKYI</sequence>
<evidence type="ECO:0000313" key="1">
    <source>
        <dbReference type="EMBL" id="KAJ7615586.1"/>
    </source>
</evidence>
<organism evidence="1 2">
    <name type="scientific">Roridomyces roridus</name>
    <dbReference type="NCBI Taxonomy" id="1738132"/>
    <lineage>
        <taxon>Eukaryota</taxon>
        <taxon>Fungi</taxon>
        <taxon>Dikarya</taxon>
        <taxon>Basidiomycota</taxon>
        <taxon>Agaricomycotina</taxon>
        <taxon>Agaricomycetes</taxon>
        <taxon>Agaricomycetidae</taxon>
        <taxon>Agaricales</taxon>
        <taxon>Marasmiineae</taxon>
        <taxon>Mycenaceae</taxon>
        <taxon>Roridomyces</taxon>
    </lineage>
</organism>
<evidence type="ECO:0008006" key="3">
    <source>
        <dbReference type="Google" id="ProtNLM"/>
    </source>
</evidence>
<name>A0AAD7BBF9_9AGAR</name>
<keyword evidence="2" id="KW-1185">Reference proteome</keyword>
<evidence type="ECO:0000313" key="2">
    <source>
        <dbReference type="Proteomes" id="UP001221142"/>
    </source>
</evidence>
<comment type="caution">
    <text evidence="1">The sequence shown here is derived from an EMBL/GenBank/DDBJ whole genome shotgun (WGS) entry which is preliminary data.</text>
</comment>
<dbReference type="AlphaFoldDB" id="A0AAD7BBF9"/>
<reference evidence="1" key="1">
    <citation type="submission" date="2023-03" db="EMBL/GenBank/DDBJ databases">
        <title>Massive genome expansion in bonnet fungi (Mycena s.s.) driven by repeated elements and novel gene families across ecological guilds.</title>
        <authorList>
            <consortium name="Lawrence Berkeley National Laboratory"/>
            <person name="Harder C.B."/>
            <person name="Miyauchi S."/>
            <person name="Viragh M."/>
            <person name="Kuo A."/>
            <person name="Thoen E."/>
            <person name="Andreopoulos B."/>
            <person name="Lu D."/>
            <person name="Skrede I."/>
            <person name="Drula E."/>
            <person name="Henrissat B."/>
            <person name="Morin E."/>
            <person name="Kohler A."/>
            <person name="Barry K."/>
            <person name="LaButti K."/>
            <person name="Morin E."/>
            <person name="Salamov A."/>
            <person name="Lipzen A."/>
            <person name="Mereny Z."/>
            <person name="Hegedus B."/>
            <person name="Baldrian P."/>
            <person name="Stursova M."/>
            <person name="Weitz H."/>
            <person name="Taylor A."/>
            <person name="Grigoriev I.V."/>
            <person name="Nagy L.G."/>
            <person name="Martin F."/>
            <person name="Kauserud H."/>
        </authorList>
    </citation>
    <scope>NUCLEOTIDE SEQUENCE</scope>
    <source>
        <strain evidence="1">9284</strain>
    </source>
</reference>
<proteinExistence type="predicted"/>
<dbReference type="SUPFAM" id="SSF52047">
    <property type="entry name" value="RNI-like"/>
    <property type="match status" value="1"/>
</dbReference>
<accession>A0AAD7BBF9</accession>
<dbReference type="Gene3D" id="3.80.10.10">
    <property type="entry name" value="Ribonuclease Inhibitor"/>
    <property type="match status" value="1"/>
</dbReference>
<dbReference type="Proteomes" id="UP001221142">
    <property type="component" value="Unassembled WGS sequence"/>
</dbReference>
<dbReference type="EMBL" id="JARKIF010000024">
    <property type="protein sequence ID" value="KAJ7615586.1"/>
    <property type="molecule type" value="Genomic_DNA"/>
</dbReference>
<dbReference type="InterPro" id="IPR032675">
    <property type="entry name" value="LRR_dom_sf"/>
</dbReference>